<comment type="caution">
    <text evidence="5">The sequence shown here is derived from an EMBL/GenBank/DDBJ whole genome shotgun (WGS) entry which is preliminary data.</text>
</comment>
<evidence type="ECO:0000259" key="4">
    <source>
        <dbReference type="Pfam" id="PF24883"/>
    </source>
</evidence>
<name>A0ABR3FAP2_9AGAR</name>
<feature type="repeat" description="WD" evidence="2">
    <location>
        <begin position="774"/>
        <end position="815"/>
    </location>
</feature>
<dbReference type="Pfam" id="PF00400">
    <property type="entry name" value="WD40"/>
    <property type="match status" value="1"/>
</dbReference>
<dbReference type="InterPro" id="IPR036322">
    <property type="entry name" value="WD40_repeat_dom_sf"/>
</dbReference>
<keyword evidence="6" id="KW-1185">Reference proteome</keyword>
<sequence length="1383" mass="154201">MLYAGSNESKELVDADSEDGTRSSEEIRPGNERGINTCRAIVDVLHCITRVLDRVGDVIPCTPLKVVTSGLIELFNLYQKRADNKERFAGLLASLQSLESLLRPYRDRDTTVDDPLRERLDQLSADFAQHEDEIRARTEQQKSLLSKVKRYLLIREDARFLSDLAGKIAASVDHIMLGATMQTYVKVQGIDENVDYVKDLLILGHLPSIKDAAYNARELRPTCWPNTREQILRELHEWACSEKSEQVRWLCGPSGSGKSAIAYSFCERIEAARTTNLFASFFCLESYTIQHLAPTITAQLAFRYLPFKRLVKNVIAADSGVGNRKIAEQLEKLLVAPLRTLFAKHPLPVILVIDGLEVCTRKDEGHLANIFLREILKCVPRIPSLKVLISCQSATRSRLNIPDTPNAILLGPEKHNVDRDIRLYFTSRLEELNTPRANRKINVSKVIQKADGSFFCVRHMLELLESSYDQLSAFLDADETLVGLEAVQASYEHLLADALSVEDRALQQRLCSALLTMACIRESLSVSDTAVLLGMTDIHRLQVFLERLSSVGLRVEDGFVSFTLHPFKDFLFASHQTSPGSILQCAPLHHYRMAIQLLRFMSRLRRNPLDLHPTQALGGRDRLTEIAPTLQYACRYWAYHLDCGLKAVGSSAGTILQEVLDELVIFAQKHLLHWIEVLCILGSISVAEQSLELAKDWVSLPFLSDKHCGFLVQLFQDALASIHSCRKVIEQYPQQVYESLLFPPAASTLATTYDHVQPFVAGVQTQLMRQSLSVDSEGSDVVVVSLSPDCKYLASIHSSGALRVWDTLAGHLVSEANGSANGCIVHDIAFVNRRRVVSIALNSEGHYLEVVAWDTTKLQACKHVVPLEKQYSATNPKRPKLVVSSTRQFVAVLVDETATVWDTESLSPTSYQMHIDRLLALSSEYLISEQDVWRAKGARESVHHFPQELACAAFSQDESAFSVKTPDGKVSLYNASTHELLRSFKLGSCDGPSRPLKASSIKFSPDGRHLAVFGPSFVAVREAQAPYKRVGFRKVNKDLRAFDLQFYPESGTFVFASAQKKCDGIAVNSYHVGPRNPSSLVTALAFAPNGDLLAVGYQNGVVAMYERHQHGPLLGDYIHSWHNDRQSHILRLLFSSDGEYLASTSSGSVTTVRRCKDNSTSDPVVVLQVYPDTLRFPVYAFSADSRFFVGVFRLSNRENTDSDLCVEVIDLQTKGISYVLRIRAKFWRSTVSLNDSNDVPRSVAISSDGLACAISFEKVLLVCRNRNSHHAADGPVEAFPEDVKAIVVSDACRCSLSFAPNGKFIKLAAGVYDSRSLDRVGRVEAAHFRLDHCHVDGSWIIDLDGKRRCWIPYGRRDMKVIASCSSQVVLSVDGNIVILYVRS</sequence>
<dbReference type="Pfam" id="PF24883">
    <property type="entry name" value="NPHP3_N"/>
    <property type="match status" value="1"/>
</dbReference>
<evidence type="ECO:0000313" key="5">
    <source>
        <dbReference type="EMBL" id="KAL0572302.1"/>
    </source>
</evidence>
<protein>
    <recommendedName>
        <fullName evidence="4">Nephrocystin 3-like N-terminal domain-containing protein</fullName>
    </recommendedName>
</protein>
<feature type="compositionally biased region" description="Basic and acidic residues" evidence="3">
    <location>
        <begin position="8"/>
        <end position="30"/>
    </location>
</feature>
<evidence type="ECO:0000256" key="3">
    <source>
        <dbReference type="SAM" id="MobiDB-lite"/>
    </source>
</evidence>
<dbReference type="Gene3D" id="2.130.10.10">
    <property type="entry name" value="YVTN repeat-like/Quinoprotein amine dehydrogenase"/>
    <property type="match status" value="3"/>
</dbReference>
<gene>
    <name evidence="5" type="ORF">V5O48_009668</name>
</gene>
<evidence type="ECO:0000256" key="1">
    <source>
        <dbReference type="ARBA" id="ARBA00022737"/>
    </source>
</evidence>
<dbReference type="SUPFAM" id="SSF52540">
    <property type="entry name" value="P-loop containing nucleoside triphosphate hydrolases"/>
    <property type="match status" value="1"/>
</dbReference>
<keyword evidence="1" id="KW-0677">Repeat</keyword>
<dbReference type="InterPro" id="IPR056884">
    <property type="entry name" value="NPHP3-like_N"/>
</dbReference>
<organism evidence="5 6">
    <name type="scientific">Marasmius crinis-equi</name>
    <dbReference type="NCBI Taxonomy" id="585013"/>
    <lineage>
        <taxon>Eukaryota</taxon>
        <taxon>Fungi</taxon>
        <taxon>Dikarya</taxon>
        <taxon>Basidiomycota</taxon>
        <taxon>Agaricomycotina</taxon>
        <taxon>Agaricomycetes</taxon>
        <taxon>Agaricomycetidae</taxon>
        <taxon>Agaricales</taxon>
        <taxon>Marasmiineae</taxon>
        <taxon>Marasmiaceae</taxon>
        <taxon>Marasmius</taxon>
    </lineage>
</organism>
<dbReference type="InterPro" id="IPR027417">
    <property type="entry name" value="P-loop_NTPase"/>
</dbReference>
<keyword evidence="2" id="KW-0853">WD repeat</keyword>
<reference evidence="5 6" key="1">
    <citation type="submission" date="2024-02" db="EMBL/GenBank/DDBJ databases">
        <title>A draft genome for the cacao thread blight pathogen Marasmius crinis-equi.</title>
        <authorList>
            <person name="Cohen S.P."/>
            <person name="Baruah I.K."/>
            <person name="Amoako-Attah I."/>
            <person name="Bukari Y."/>
            <person name="Meinhardt L.W."/>
            <person name="Bailey B.A."/>
        </authorList>
    </citation>
    <scope>NUCLEOTIDE SEQUENCE [LARGE SCALE GENOMIC DNA]</scope>
    <source>
        <strain evidence="5 6">GH-76</strain>
    </source>
</reference>
<dbReference type="PANTHER" id="PTHR10039:SF14">
    <property type="entry name" value="NACHT DOMAIN-CONTAINING PROTEIN"/>
    <property type="match status" value="1"/>
</dbReference>
<dbReference type="InterPro" id="IPR001680">
    <property type="entry name" value="WD40_rpt"/>
</dbReference>
<dbReference type="SUPFAM" id="SSF50978">
    <property type="entry name" value="WD40 repeat-like"/>
    <property type="match status" value="2"/>
</dbReference>
<dbReference type="Gene3D" id="3.40.50.300">
    <property type="entry name" value="P-loop containing nucleotide triphosphate hydrolases"/>
    <property type="match status" value="1"/>
</dbReference>
<feature type="region of interest" description="Disordered" evidence="3">
    <location>
        <begin position="1"/>
        <end position="30"/>
    </location>
</feature>
<dbReference type="SMART" id="SM00320">
    <property type="entry name" value="WD40"/>
    <property type="match status" value="5"/>
</dbReference>
<dbReference type="Proteomes" id="UP001465976">
    <property type="component" value="Unassembled WGS sequence"/>
</dbReference>
<dbReference type="InterPro" id="IPR015943">
    <property type="entry name" value="WD40/YVTN_repeat-like_dom_sf"/>
</dbReference>
<feature type="domain" description="Nephrocystin 3-like N-terminal" evidence="4">
    <location>
        <begin position="229"/>
        <end position="391"/>
    </location>
</feature>
<dbReference type="PANTHER" id="PTHR10039">
    <property type="entry name" value="AMELOGENIN"/>
    <property type="match status" value="1"/>
</dbReference>
<dbReference type="PROSITE" id="PS50082">
    <property type="entry name" value="WD_REPEATS_2"/>
    <property type="match status" value="1"/>
</dbReference>
<accession>A0ABR3FAP2</accession>
<dbReference type="EMBL" id="JBAHYK010000646">
    <property type="protein sequence ID" value="KAL0572302.1"/>
    <property type="molecule type" value="Genomic_DNA"/>
</dbReference>
<proteinExistence type="predicted"/>
<evidence type="ECO:0000313" key="6">
    <source>
        <dbReference type="Proteomes" id="UP001465976"/>
    </source>
</evidence>
<evidence type="ECO:0000256" key="2">
    <source>
        <dbReference type="PROSITE-ProRule" id="PRU00221"/>
    </source>
</evidence>